<dbReference type="STRING" id="7232.A0A484B1E3"/>
<proteinExistence type="predicted"/>
<keyword evidence="4" id="KW-1185">Reference proteome</keyword>
<keyword evidence="2" id="KW-0812">Transmembrane</keyword>
<keyword evidence="2" id="KW-0472">Membrane</keyword>
<dbReference type="AlphaFoldDB" id="A0A484B1E3"/>
<feature type="transmembrane region" description="Helical" evidence="2">
    <location>
        <begin position="20"/>
        <end position="48"/>
    </location>
</feature>
<comment type="caution">
    <text evidence="3">The sequence shown here is derived from an EMBL/GenBank/DDBJ whole genome shotgun (WGS) entry which is preliminary data.</text>
</comment>
<gene>
    <name evidence="3" type="ORF">AWZ03_011073</name>
</gene>
<dbReference type="OMA" id="VICCCAH"/>
<accession>A0A484B1E3</accession>
<feature type="region of interest" description="Disordered" evidence="1">
    <location>
        <begin position="59"/>
        <end position="115"/>
    </location>
</feature>
<name>A0A484B1E3_DRONA</name>
<evidence type="ECO:0000256" key="2">
    <source>
        <dbReference type="SAM" id="Phobius"/>
    </source>
</evidence>
<evidence type="ECO:0000313" key="4">
    <source>
        <dbReference type="Proteomes" id="UP000295192"/>
    </source>
</evidence>
<evidence type="ECO:0000313" key="3">
    <source>
        <dbReference type="EMBL" id="TDG42504.1"/>
    </source>
</evidence>
<dbReference type="EMBL" id="LSRL02000226">
    <property type="protein sequence ID" value="TDG42504.1"/>
    <property type="molecule type" value="Genomic_DNA"/>
</dbReference>
<evidence type="ECO:0000256" key="1">
    <source>
        <dbReference type="SAM" id="MobiDB-lite"/>
    </source>
</evidence>
<keyword evidence="2" id="KW-1133">Transmembrane helix</keyword>
<reference evidence="3 4" key="1">
    <citation type="journal article" date="2019" name="J. Hered.">
        <title>An Improved Genome Assembly for Drosophila navojoa, the Basal Species in the mojavensis Cluster.</title>
        <authorList>
            <person name="Vanderlinde T."/>
            <person name="Dupim E.G."/>
            <person name="Nazario-Yepiz N.O."/>
            <person name="Carvalho A.B."/>
        </authorList>
    </citation>
    <scope>NUCLEOTIDE SEQUENCE [LARGE SCALE GENOMIC DNA]</scope>
    <source>
        <strain evidence="3">Navoj_Jal97</strain>
        <tissue evidence="3">Whole organism</tissue>
    </source>
</reference>
<feature type="compositionally biased region" description="Pro residues" evidence="1">
    <location>
        <begin position="77"/>
        <end position="89"/>
    </location>
</feature>
<dbReference type="OrthoDB" id="10056271at2759"/>
<organism evidence="3 4">
    <name type="scientific">Drosophila navojoa</name>
    <name type="common">Fruit fly</name>
    <dbReference type="NCBI Taxonomy" id="7232"/>
    <lineage>
        <taxon>Eukaryota</taxon>
        <taxon>Metazoa</taxon>
        <taxon>Ecdysozoa</taxon>
        <taxon>Arthropoda</taxon>
        <taxon>Hexapoda</taxon>
        <taxon>Insecta</taxon>
        <taxon>Pterygota</taxon>
        <taxon>Neoptera</taxon>
        <taxon>Endopterygota</taxon>
        <taxon>Diptera</taxon>
        <taxon>Brachycera</taxon>
        <taxon>Muscomorpha</taxon>
        <taxon>Ephydroidea</taxon>
        <taxon>Drosophilidae</taxon>
        <taxon>Drosophila</taxon>
    </lineage>
</organism>
<sequence length="140" mass="14692">MPTGNDVIQVAERQVLSSAAIVGIAVGGVLLLLFIVDLLCCITVHMGVMAAMCRKAKRSPSEIDDEAKLGSGQLVKEPPPSPLPLPPPVKLGGSPVTSPLDEKEPLRTPTGSLKQNSTIEFDGRFVHSRSGEIIGKNSAV</sequence>
<dbReference type="Proteomes" id="UP000295192">
    <property type="component" value="Unassembled WGS sequence"/>
</dbReference>
<protein>
    <submittedName>
        <fullName evidence="3">Uncharacterized protein</fullName>
    </submittedName>
</protein>